<dbReference type="PROSITE" id="PS50893">
    <property type="entry name" value="ABC_TRANSPORTER_2"/>
    <property type="match status" value="2"/>
</dbReference>
<dbReference type="SUPFAM" id="SSF52540">
    <property type="entry name" value="P-loop containing nucleoside triphosphate hydrolases"/>
    <property type="match status" value="2"/>
</dbReference>
<sequence>MEQDQKQSPLLVVSNLTLKHQRAETSTTILRDVSFELRAGEILGLIGESGAGKSTLGNAVLGLLASGFSQTGGRILFRGQAFDEMSDKDRMMVRGRRISAIFQDHTASLDPLMCVGSQIVETIQALDRSLTARQARAHALDLMERVGIQDPAGRYSQYPHQFSGGQRQRIVIAIALAGKPDIIVADEPTSALDATVQKQILALLRKLAEETGVSIILVTHDMGVISEIADRVVVMRHGKVVEQGVTSSILDAPAEPYTRDLLAAVPRLRLSGVHQPPVFSHGAEPAGDGVDPAGLVGPRSVLSVKGVTKTFARRSLPWLRSDRQSFALQDVTIEIERGAITGIVGESGSGKSTIGRIVAGLETANQGTLEIDGAGFDISRSGRKSGLLGQVQMIFQDPAMSLNPRMSVGSALEESVRSGNRGSKSYAHEVGDLMDRLGLPRILLKSFPHQLSGGQKQRVCIARALLARPSIIVADEPTSALDVSVQAEIVTLLKETVRERGLSMLFISHDLALVQDLCHAIYIFKDGIVEDSGPTDFIFSQSDNPYTRRLIDARPLRFTH</sequence>
<dbReference type="InterPro" id="IPR003439">
    <property type="entry name" value="ABC_transporter-like_ATP-bd"/>
</dbReference>
<dbReference type="InterPro" id="IPR013563">
    <property type="entry name" value="Oligopep_ABC_C"/>
</dbReference>
<dbReference type="PANTHER" id="PTHR43776:SF7">
    <property type="entry name" value="D,D-DIPEPTIDE TRANSPORT ATP-BINDING PROTEIN DDPF-RELATED"/>
    <property type="match status" value="1"/>
</dbReference>
<dbReference type="PROSITE" id="PS00211">
    <property type="entry name" value="ABC_TRANSPORTER_1"/>
    <property type="match status" value="2"/>
</dbReference>
<keyword evidence="5 7" id="KW-0067">ATP-binding</keyword>
<evidence type="ECO:0000313" key="7">
    <source>
        <dbReference type="EMBL" id="KXG84179.1"/>
    </source>
</evidence>
<evidence type="ECO:0000256" key="1">
    <source>
        <dbReference type="ARBA" id="ARBA00004417"/>
    </source>
</evidence>
<dbReference type="AlphaFoldDB" id="A0A135NYG3"/>
<evidence type="ECO:0000256" key="2">
    <source>
        <dbReference type="ARBA" id="ARBA00005417"/>
    </source>
</evidence>
<dbReference type="InterPro" id="IPR017871">
    <property type="entry name" value="ABC_transporter-like_CS"/>
</dbReference>
<comment type="caution">
    <text evidence="7">The sequence shown here is derived from an EMBL/GenBank/DDBJ whole genome shotgun (WGS) entry which is preliminary data.</text>
</comment>
<dbReference type="InterPro" id="IPR050319">
    <property type="entry name" value="ABC_transp_ATP-bind"/>
</dbReference>
<dbReference type="PANTHER" id="PTHR43776">
    <property type="entry name" value="TRANSPORT ATP-BINDING PROTEIN"/>
    <property type="match status" value="1"/>
</dbReference>
<evidence type="ECO:0000259" key="6">
    <source>
        <dbReference type="PROSITE" id="PS50893"/>
    </source>
</evidence>
<dbReference type="CDD" id="cd03257">
    <property type="entry name" value="ABC_NikE_OppD_transporters"/>
    <property type="match status" value="2"/>
</dbReference>
<keyword evidence="3" id="KW-0813">Transport</keyword>
<dbReference type="SMART" id="SM00382">
    <property type="entry name" value="AAA"/>
    <property type="match status" value="2"/>
</dbReference>
<evidence type="ECO:0000256" key="4">
    <source>
        <dbReference type="ARBA" id="ARBA00022741"/>
    </source>
</evidence>
<dbReference type="GO" id="GO:0005886">
    <property type="term" value="C:plasma membrane"/>
    <property type="evidence" value="ECO:0007669"/>
    <property type="project" value="UniProtKB-SubCell"/>
</dbReference>
<dbReference type="GO" id="GO:0055085">
    <property type="term" value="P:transmembrane transport"/>
    <property type="evidence" value="ECO:0007669"/>
    <property type="project" value="UniProtKB-ARBA"/>
</dbReference>
<dbReference type="Pfam" id="PF00005">
    <property type="entry name" value="ABC_tran"/>
    <property type="match status" value="2"/>
</dbReference>
<protein>
    <submittedName>
        <fullName evidence="7">Peptide ABC transporter ATP-binding protein</fullName>
    </submittedName>
</protein>
<feature type="domain" description="ABC transporter" evidence="6">
    <location>
        <begin position="302"/>
        <end position="551"/>
    </location>
</feature>
<evidence type="ECO:0000313" key="8">
    <source>
        <dbReference type="Proteomes" id="UP000070498"/>
    </source>
</evidence>
<dbReference type="EMBL" id="LNUW01000038">
    <property type="protein sequence ID" value="KXG84179.1"/>
    <property type="molecule type" value="Genomic_DNA"/>
</dbReference>
<accession>A0A135NYG3</accession>
<dbReference type="InterPro" id="IPR003593">
    <property type="entry name" value="AAA+_ATPase"/>
</dbReference>
<comment type="similarity">
    <text evidence="2">Belongs to the ABC transporter superfamily.</text>
</comment>
<feature type="domain" description="ABC transporter" evidence="6">
    <location>
        <begin position="11"/>
        <end position="262"/>
    </location>
</feature>
<name>A0A135NYG3_9HYPH</name>
<keyword evidence="4" id="KW-0547">Nucleotide-binding</keyword>
<dbReference type="GO" id="GO:0005524">
    <property type="term" value="F:ATP binding"/>
    <property type="evidence" value="ECO:0007669"/>
    <property type="project" value="UniProtKB-KW"/>
</dbReference>
<dbReference type="Pfam" id="PF08352">
    <property type="entry name" value="oligo_HPY"/>
    <property type="match status" value="1"/>
</dbReference>
<organism evidence="7 8">
    <name type="scientific">Agrobacterium bohemicum</name>
    <dbReference type="NCBI Taxonomy" id="2052828"/>
    <lineage>
        <taxon>Bacteria</taxon>
        <taxon>Pseudomonadati</taxon>
        <taxon>Pseudomonadota</taxon>
        <taxon>Alphaproteobacteria</taxon>
        <taxon>Hyphomicrobiales</taxon>
        <taxon>Rhizobiaceae</taxon>
        <taxon>Rhizobium/Agrobacterium group</taxon>
        <taxon>Agrobacterium</taxon>
    </lineage>
</organism>
<evidence type="ECO:0000256" key="5">
    <source>
        <dbReference type="ARBA" id="ARBA00022840"/>
    </source>
</evidence>
<gene>
    <name evidence="7" type="ORF">ATO67_14375</name>
</gene>
<dbReference type="FunFam" id="3.40.50.300:FF:000016">
    <property type="entry name" value="Oligopeptide ABC transporter ATP-binding component"/>
    <property type="match status" value="1"/>
</dbReference>
<dbReference type="STRING" id="2052828.ATO67_14375"/>
<reference evidence="7 8" key="1">
    <citation type="submission" date="2015-11" db="EMBL/GenBank/DDBJ databases">
        <title>Draft genome sequence of Agrobacterium sp. R89-1.</title>
        <authorList>
            <person name="Zahradnik J."/>
            <person name="Kyslikova E."/>
            <person name="Palyzova A."/>
            <person name="Kyslik P."/>
        </authorList>
    </citation>
    <scope>NUCLEOTIDE SEQUENCE [LARGE SCALE GENOMIC DNA]</scope>
    <source>
        <strain evidence="7 8">R89-1</strain>
    </source>
</reference>
<dbReference type="Gene3D" id="3.40.50.300">
    <property type="entry name" value="P-loop containing nucleotide triphosphate hydrolases"/>
    <property type="match status" value="2"/>
</dbReference>
<dbReference type="Proteomes" id="UP000070498">
    <property type="component" value="Unassembled WGS sequence"/>
</dbReference>
<dbReference type="GO" id="GO:0015833">
    <property type="term" value="P:peptide transport"/>
    <property type="evidence" value="ECO:0007669"/>
    <property type="project" value="InterPro"/>
</dbReference>
<keyword evidence="8" id="KW-1185">Reference proteome</keyword>
<dbReference type="NCBIfam" id="NF008453">
    <property type="entry name" value="PRK11308.1"/>
    <property type="match status" value="2"/>
</dbReference>
<dbReference type="InterPro" id="IPR027417">
    <property type="entry name" value="P-loop_NTPase"/>
</dbReference>
<dbReference type="GO" id="GO:0016887">
    <property type="term" value="F:ATP hydrolysis activity"/>
    <property type="evidence" value="ECO:0007669"/>
    <property type="project" value="InterPro"/>
</dbReference>
<comment type="subcellular location">
    <subcellularLocation>
        <location evidence="1">Cell inner membrane</location>
        <topology evidence="1">Peripheral membrane protein</topology>
    </subcellularLocation>
</comment>
<evidence type="ECO:0000256" key="3">
    <source>
        <dbReference type="ARBA" id="ARBA00022448"/>
    </source>
</evidence>
<dbReference type="RefSeq" id="WP_067650336.1">
    <property type="nucleotide sequence ID" value="NZ_KQ961030.1"/>
</dbReference>
<proteinExistence type="inferred from homology"/>